<dbReference type="STRING" id="91928.A0A0D2BAD5"/>
<dbReference type="OrthoDB" id="2937326at2759"/>
<dbReference type="PANTHER" id="PTHR37019:SF2">
    <property type="entry name" value="EXPERA DOMAIN-CONTAINING PROTEIN"/>
    <property type="match status" value="1"/>
</dbReference>
<keyword evidence="1" id="KW-1133">Transmembrane helix</keyword>
<dbReference type="EMBL" id="KN847495">
    <property type="protein sequence ID" value="KIW15500.1"/>
    <property type="molecule type" value="Genomic_DNA"/>
</dbReference>
<feature type="transmembrane region" description="Helical" evidence="1">
    <location>
        <begin position="12"/>
        <end position="31"/>
    </location>
</feature>
<reference evidence="3 4" key="1">
    <citation type="submission" date="2015-01" db="EMBL/GenBank/DDBJ databases">
        <title>The Genome Sequence of Exophiala spinifera CBS89968.</title>
        <authorList>
            <consortium name="The Broad Institute Genomics Platform"/>
            <person name="Cuomo C."/>
            <person name="de Hoog S."/>
            <person name="Gorbushina A."/>
            <person name="Stielow B."/>
            <person name="Teixiera M."/>
            <person name="Abouelleil A."/>
            <person name="Chapman S.B."/>
            <person name="Priest M."/>
            <person name="Young S.K."/>
            <person name="Wortman J."/>
            <person name="Nusbaum C."/>
            <person name="Birren B."/>
        </authorList>
    </citation>
    <scope>NUCLEOTIDE SEQUENCE [LARGE SCALE GENOMIC DNA]</scope>
    <source>
        <strain evidence="3 4">CBS 89968</strain>
    </source>
</reference>
<evidence type="ECO:0000313" key="4">
    <source>
        <dbReference type="Proteomes" id="UP000053328"/>
    </source>
</evidence>
<feature type="domain" description="DUF7704" evidence="2">
    <location>
        <begin position="4"/>
        <end position="146"/>
    </location>
</feature>
<name>A0A0D2BAD5_9EURO</name>
<feature type="transmembrane region" description="Helical" evidence="1">
    <location>
        <begin position="88"/>
        <end position="112"/>
    </location>
</feature>
<dbReference type="Proteomes" id="UP000053328">
    <property type="component" value="Unassembled WGS sequence"/>
</dbReference>
<sequence length="159" mass="17369">MAYSALPTWPLILFGILDPLALCWGFATAILDPEHYYADQSPNADLSSLTFTPQALSLTYQLGNVFLLMAVVAITCCWTTHAEITRKYLVAVAIADLAHIYAAYCGLGHSVFWDLSQWNQMAYGNIGGSLFMHVNRVLTVAGVFGKLGATSTSVKTKTW</sequence>
<evidence type="ECO:0000259" key="2">
    <source>
        <dbReference type="Pfam" id="PF24803"/>
    </source>
</evidence>
<organism evidence="3 4">
    <name type="scientific">Exophiala spinifera</name>
    <dbReference type="NCBI Taxonomy" id="91928"/>
    <lineage>
        <taxon>Eukaryota</taxon>
        <taxon>Fungi</taxon>
        <taxon>Dikarya</taxon>
        <taxon>Ascomycota</taxon>
        <taxon>Pezizomycotina</taxon>
        <taxon>Eurotiomycetes</taxon>
        <taxon>Chaetothyriomycetidae</taxon>
        <taxon>Chaetothyriales</taxon>
        <taxon>Herpotrichiellaceae</taxon>
        <taxon>Exophiala</taxon>
    </lineage>
</organism>
<dbReference type="PANTHER" id="PTHR37019">
    <property type="entry name" value="CHROMOSOME 1, WHOLE GENOME SHOTGUN SEQUENCE"/>
    <property type="match status" value="1"/>
</dbReference>
<dbReference type="RefSeq" id="XP_016235716.1">
    <property type="nucleotide sequence ID" value="XM_016379889.1"/>
</dbReference>
<evidence type="ECO:0000313" key="3">
    <source>
        <dbReference type="EMBL" id="KIW15500.1"/>
    </source>
</evidence>
<accession>A0A0D2BAD5</accession>
<dbReference type="AlphaFoldDB" id="A0A0D2BAD5"/>
<dbReference type="Pfam" id="PF24803">
    <property type="entry name" value="DUF7704"/>
    <property type="match status" value="1"/>
</dbReference>
<dbReference type="InterPro" id="IPR056121">
    <property type="entry name" value="DUF7704"/>
</dbReference>
<proteinExistence type="predicted"/>
<dbReference type="VEuPathDB" id="FungiDB:PV08_05546"/>
<protein>
    <recommendedName>
        <fullName evidence="2">DUF7704 domain-containing protein</fullName>
    </recommendedName>
</protein>
<keyword evidence="1" id="KW-0472">Membrane</keyword>
<feature type="transmembrane region" description="Helical" evidence="1">
    <location>
        <begin position="51"/>
        <end position="76"/>
    </location>
</feature>
<gene>
    <name evidence="3" type="ORF">PV08_05546</name>
</gene>
<evidence type="ECO:0000256" key="1">
    <source>
        <dbReference type="SAM" id="Phobius"/>
    </source>
</evidence>
<dbReference type="GeneID" id="27332629"/>
<keyword evidence="4" id="KW-1185">Reference proteome</keyword>
<keyword evidence="1" id="KW-0812">Transmembrane</keyword>
<dbReference type="HOGENOM" id="CLU_112091_3_1_1"/>